<evidence type="ECO:0000313" key="3">
    <source>
        <dbReference type="Proteomes" id="UP000765509"/>
    </source>
</evidence>
<keyword evidence="3" id="KW-1185">Reference proteome</keyword>
<sequence>MIGNRKSFLLYKKKAMSVETADVPHTSVLGHGLVEFKFNDSKLKLNFIHVPEIKEALISMGKIWDNGLSMIRRNHNHFDTRNNKGVLINGRVCNNMFELTLEIVPPKQSELACISISGEKLHNRVVHPGVEVFKTMFPQICNVPFCDACALSKSYQQPYKVKLPRAPYICHTIHSNLLGKISPPSIGGANYYLKLTDDYS</sequence>
<dbReference type="Pfam" id="PF22936">
    <property type="entry name" value="Pol_BBD"/>
    <property type="match status" value="1"/>
</dbReference>
<name>A0A9Q3GAW6_9BASI</name>
<dbReference type="InterPro" id="IPR054722">
    <property type="entry name" value="PolX-like_BBD"/>
</dbReference>
<protein>
    <recommendedName>
        <fullName evidence="1">Retrovirus-related Pol polyprotein from transposon TNT 1-94-like beta-barrel domain-containing protein</fullName>
    </recommendedName>
</protein>
<feature type="domain" description="Retrovirus-related Pol polyprotein from transposon TNT 1-94-like beta-barrel" evidence="1">
    <location>
        <begin position="1"/>
        <end position="67"/>
    </location>
</feature>
<evidence type="ECO:0000313" key="2">
    <source>
        <dbReference type="EMBL" id="MBW0460748.1"/>
    </source>
</evidence>
<dbReference type="OrthoDB" id="2504515at2759"/>
<dbReference type="Proteomes" id="UP000765509">
    <property type="component" value="Unassembled WGS sequence"/>
</dbReference>
<gene>
    <name evidence="2" type="ORF">O181_000463</name>
</gene>
<accession>A0A9Q3GAW6</accession>
<dbReference type="EMBL" id="AVOT02000054">
    <property type="protein sequence ID" value="MBW0460748.1"/>
    <property type="molecule type" value="Genomic_DNA"/>
</dbReference>
<proteinExistence type="predicted"/>
<comment type="caution">
    <text evidence="2">The sequence shown here is derived from an EMBL/GenBank/DDBJ whole genome shotgun (WGS) entry which is preliminary data.</text>
</comment>
<organism evidence="2 3">
    <name type="scientific">Austropuccinia psidii MF-1</name>
    <dbReference type="NCBI Taxonomy" id="1389203"/>
    <lineage>
        <taxon>Eukaryota</taxon>
        <taxon>Fungi</taxon>
        <taxon>Dikarya</taxon>
        <taxon>Basidiomycota</taxon>
        <taxon>Pucciniomycotina</taxon>
        <taxon>Pucciniomycetes</taxon>
        <taxon>Pucciniales</taxon>
        <taxon>Sphaerophragmiaceae</taxon>
        <taxon>Austropuccinia</taxon>
    </lineage>
</organism>
<evidence type="ECO:0000259" key="1">
    <source>
        <dbReference type="Pfam" id="PF22936"/>
    </source>
</evidence>
<dbReference type="AlphaFoldDB" id="A0A9Q3GAW6"/>
<reference evidence="2" key="1">
    <citation type="submission" date="2021-03" db="EMBL/GenBank/DDBJ databases">
        <title>Draft genome sequence of rust myrtle Austropuccinia psidii MF-1, a brazilian biotype.</title>
        <authorList>
            <person name="Quecine M.C."/>
            <person name="Pachon D.M.R."/>
            <person name="Bonatelli M.L."/>
            <person name="Correr F.H."/>
            <person name="Franceschini L.M."/>
            <person name="Leite T.F."/>
            <person name="Margarido G.R.A."/>
            <person name="Almeida C.A."/>
            <person name="Ferrarezi J.A."/>
            <person name="Labate C.A."/>
        </authorList>
    </citation>
    <scope>NUCLEOTIDE SEQUENCE</scope>
    <source>
        <strain evidence="2">MF-1</strain>
    </source>
</reference>